<gene>
    <name evidence="2" type="primary">LOC106763559</name>
</gene>
<evidence type="ECO:0000313" key="2">
    <source>
        <dbReference type="RefSeq" id="XP_014503218.1"/>
    </source>
</evidence>
<evidence type="ECO:0000313" key="1">
    <source>
        <dbReference type="Proteomes" id="UP000087766"/>
    </source>
</evidence>
<dbReference type="KEGG" id="vra:106763559"/>
<protein>
    <submittedName>
        <fullName evidence="2">Uncharacterized protein LOC106763559</fullName>
    </submittedName>
</protein>
<dbReference type="GeneID" id="106763559"/>
<proteinExistence type="predicted"/>
<keyword evidence="1" id="KW-1185">Reference proteome</keyword>
<dbReference type="PANTHER" id="PTHR33067:SF39">
    <property type="entry name" value="TRANSCRIPTION FACTOR INTERACTOR AND REGULATOR CCHC(ZN) FAMILY"/>
    <property type="match status" value="1"/>
</dbReference>
<dbReference type="Proteomes" id="UP000087766">
    <property type="component" value="Chromosome 6"/>
</dbReference>
<reference evidence="2" key="2">
    <citation type="submission" date="2025-08" db="UniProtKB">
        <authorList>
            <consortium name="RefSeq"/>
        </authorList>
    </citation>
    <scope>IDENTIFICATION</scope>
    <source>
        <tissue evidence="2">Leaf</tissue>
    </source>
</reference>
<dbReference type="Gene3D" id="2.40.70.10">
    <property type="entry name" value="Acid Proteases"/>
    <property type="match status" value="1"/>
</dbReference>
<dbReference type="PANTHER" id="PTHR33067">
    <property type="entry name" value="RNA-DIRECTED DNA POLYMERASE-RELATED"/>
    <property type="match status" value="1"/>
</dbReference>
<sequence length="259" mass="29741">MALFKKLEITIPFSEALQQMPSNARFMKDLLTKKRKYIEEETIEVQGNCSVIIQKLQPPKFKDPGSFTIPCTIGKLPTGKALIDLGASINLMPLSMIKKIGDMEVKPTRMTLQLTDRSVKYPYGVIEDVLVKVDKFTFPVDFVILDMEEDIEVPLILGRPFMKTARVIIDIDDDHLKVRLHDETITFNVVEAMQHPRDIGNCFRVEVLDDVVEKVKNHMYVKSPLKRVLVDACEELIVDEEYEVEDFTTFGKIERRGIH</sequence>
<organism evidence="1 2">
    <name type="scientific">Vigna radiata var. radiata</name>
    <name type="common">Mung bean</name>
    <name type="synonym">Phaseolus aureus</name>
    <dbReference type="NCBI Taxonomy" id="3916"/>
    <lineage>
        <taxon>Eukaryota</taxon>
        <taxon>Viridiplantae</taxon>
        <taxon>Streptophyta</taxon>
        <taxon>Embryophyta</taxon>
        <taxon>Tracheophyta</taxon>
        <taxon>Spermatophyta</taxon>
        <taxon>Magnoliopsida</taxon>
        <taxon>eudicotyledons</taxon>
        <taxon>Gunneridae</taxon>
        <taxon>Pentapetalae</taxon>
        <taxon>rosids</taxon>
        <taxon>fabids</taxon>
        <taxon>Fabales</taxon>
        <taxon>Fabaceae</taxon>
        <taxon>Papilionoideae</taxon>
        <taxon>50 kb inversion clade</taxon>
        <taxon>NPAAA clade</taxon>
        <taxon>indigoferoid/millettioid clade</taxon>
        <taxon>Phaseoleae</taxon>
        <taxon>Vigna</taxon>
    </lineage>
</organism>
<dbReference type="OrthoDB" id="1417277at2759"/>
<dbReference type="AlphaFoldDB" id="A0A1S3UB13"/>
<dbReference type="InterPro" id="IPR021109">
    <property type="entry name" value="Peptidase_aspartic_dom_sf"/>
</dbReference>
<dbReference type="SUPFAM" id="SSF50630">
    <property type="entry name" value="Acid proteases"/>
    <property type="match status" value="1"/>
</dbReference>
<dbReference type="RefSeq" id="XP_014503218.1">
    <property type="nucleotide sequence ID" value="XM_014647732.1"/>
</dbReference>
<name>A0A1S3UB13_VIGRR</name>
<accession>A0A1S3UB13</accession>
<dbReference type="CDD" id="cd00303">
    <property type="entry name" value="retropepsin_like"/>
    <property type="match status" value="1"/>
</dbReference>
<dbReference type="Pfam" id="PF13650">
    <property type="entry name" value="Asp_protease_2"/>
    <property type="match status" value="1"/>
</dbReference>
<reference evidence="1" key="1">
    <citation type="journal article" date="2014" name="Nat. Commun.">
        <title>Genome sequence of mungbean and insights into evolution within Vigna species.</title>
        <authorList>
            <person name="Kang Y.J."/>
            <person name="Kim S.K."/>
            <person name="Kim M.Y."/>
            <person name="Lestari P."/>
            <person name="Kim K.H."/>
            <person name="Ha B.K."/>
            <person name="Jun T.H."/>
            <person name="Hwang W.J."/>
            <person name="Lee T."/>
            <person name="Lee J."/>
            <person name="Shim S."/>
            <person name="Yoon M.Y."/>
            <person name="Jang Y.E."/>
            <person name="Han K.S."/>
            <person name="Taeprayoon P."/>
            <person name="Yoon N."/>
            <person name="Somta P."/>
            <person name="Tanya P."/>
            <person name="Kim K.S."/>
            <person name="Gwag J.G."/>
            <person name="Moon J.K."/>
            <person name="Lee Y.H."/>
            <person name="Park B.S."/>
            <person name="Bombarely A."/>
            <person name="Doyle J.J."/>
            <person name="Jackson S.A."/>
            <person name="Schafleitner R."/>
            <person name="Srinives P."/>
            <person name="Varshney R.K."/>
            <person name="Lee S.H."/>
        </authorList>
    </citation>
    <scope>NUCLEOTIDE SEQUENCE [LARGE SCALE GENOMIC DNA]</scope>
    <source>
        <strain evidence="1">cv. VC1973A</strain>
    </source>
</reference>